<dbReference type="PROSITE" id="PS50850">
    <property type="entry name" value="MFS"/>
    <property type="match status" value="1"/>
</dbReference>
<dbReference type="InterPro" id="IPR011701">
    <property type="entry name" value="MFS"/>
</dbReference>
<feature type="transmembrane region" description="Helical" evidence="7">
    <location>
        <begin position="150"/>
        <end position="169"/>
    </location>
</feature>
<dbReference type="InterPro" id="IPR020846">
    <property type="entry name" value="MFS_dom"/>
</dbReference>
<dbReference type="Pfam" id="PF07690">
    <property type="entry name" value="MFS_1"/>
    <property type="match status" value="1"/>
</dbReference>
<dbReference type="GO" id="GO:0005886">
    <property type="term" value="C:plasma membrane"/>
    <property type="evidence" value="ECO:0007669"/>
    <property type="project" value="UniProtKB-SubCell"/>
</dbReference>
<evidence type="ECO:0000256" key="2">
    <source>
        <dbReference type="ARBA" id="ARBA00022448"/>
    </source>
</evidence>
<evidence type="ECO:0000256" key="4">
    <source>
        <dbReference type="ARBA" id="ARBA00022692"/>
    </source>
</evidence>
<feature type="transmembrane region" description="Helical" evidence="7">
    <location>
        <begin position="314"/>
        <end position="335"/>
    </location>
</feature>
<evidence type="ECO:0000259" key="8">
    <source>
        <dbReference type="PROSITE" id="PS50850"/>
    </source>
</evidence>
<feature type="transmembrane region" description="Helical" evidence="7">
    <location>
        <begin position="410"/>
        <end position="433"/>
    </location>
</feature>
<dbReference type="GeneID" id="41323155"/>
<feature type="transmembrane region" description="Helical" evidence="7">
    <location>
        <begin position="58"/>
        <end position="77"/>
    </location>
</feature>
<feature type="transmembrane region" description="Helical" evidence="7">
    <location>
        <begin position="370"/>
        <end position="390"/>
    </location>
</feature>
<dbReference type="InterPro" id="IPR036259">
    <property type="entry name" value="MFS_trans_sf"/>
</dbReference>
<dbReference type="Proteomes" id="UP000752814">
    <property type="component" value="Unassembled WGS sequence"/>
</dbReference>
<feature type="transmembrane region" description="Helical" evidence="7">
    <location>
        <begin position="279"/>
        <end position="302"/>
    </location>
</feature>
<proteinExistence type="predicted"/>
<reference evidence="9" key="1">
    <citation type="submission" date="2016-03" db="EMBL/GenBank/DDBJ databases">
        <authorList>
            <person name="Borrel G."/>
            <person name="Mccann A."/>
            <person name="O'Toole P.W."/>
        </authorList>
    </citation>
    <scope>NUCLEOTIDE SEQUENCE</scope>
    <source>
        <strain evidence="9">183</strain>
    </source>
</reference>
<feature type="transmembrane region" description="Helical" evidence="7">
    <location>
        <begin position="241"/>
        <end position="258"/>
    </location>
</feature>
<evidence type="ECO:0000313" key="9">
    <source>
        <dbReference type="EMBL" id="TQS84811.1"/>
    </source>
</evidence>
<evidence type="ECO:0000256" key="1">
    <source>
        <dbReference type="ARBA" id="ARBA00004651"/>
    </source>
</evidence>
<evidence type="ECO:0000256" key="7">
    <source>
        <dbReference type="SAM" id="Phobius"/>
    </source>
</evidence>
<feature type="transmembrane region" description="Helical" evidence="7">
    <location>
        <begin position="175"/>
        <end position="195"/>
    </location>
</feature>
<dbReference type="FunFam" id="1.20.1720.10:FF:000004">
    <property type="entry name" value="EmrB/QacA family drug resistance transporter"/>
    <property type="match status" value="1"/>
</dbReference>
<dbReference type="Gene3D" id="1.20.1720.10">
    <property type="entry name" value="Multidrug resistance protein D"/>
    <property type="match status" value="1"/>
</dbReference>
<dbReference type="PANTHER" id="PTHR23501">
    <property type="entry name" value="MAJOR FACILITATOR SUPERFAMILY"/>
    <property type="match status" value="1"/>
</dbReference>
<dbReference type="InterPro" id="IPR004638">
    <property type="entry name" value="EmrB-like"/>
</dbReference>
<dbReference type="NCBIfam" id="TIGR00711">
    <property type="entry name" value="efflux_EmrB"/>
    <property type="match status" value="1"/>
</dbReference>
<dbReference type="OMA" id="YKMDENA"/>
<dbReference type="InterPro" id="IPR005829">
    <property type="entry name" value="Sugar_transporter_CS"/>
</dbReference>
<feature type="transmembrane region" description="Helical" evidence="7">
    <location>
        <begin position="340"/>
        <end position="358"/>
    </location>
</feature>
<evidence type="ECO:0000256" key="3">
    <source>
        <dbReference type="ARBA" id="ARBA00022475"/>
    </source>
</evidence>
<keyword evidence="6 7" id="KW-0472">Membrane</keyword>
<organism evidence="9 10">
    <name type="scientific">Candidatus Methanomassiliicoccus intestinalis</name>
    <dbReference type="NCBI Taxonomy" id="1406512"/>
    <lineage>
        <taxon>Archaea</taxon>
        <taxon>Methanobacteriati</taxon>
        <taxon>Thermoplasmatota</taxon>
        <taxon>Thermoplasmata</taxon>
        <taxon>Methanomassiliicoccales</taxon>
        <taxon>Methanomassiliicoccaceae</taxon>
        <taxon>Methanomassiliicoccus</taxon>
    </lineage>
</organism>
<dbReference type="SUPFAM" id="SSF103473">
    <property type="entry name" value="MFS general substrate transporter"/>
    <property type="match status" value="1"/>
</dbReference>
<evidence type="ECO:0000256" key="5">
    <source>
        <dbReference type="ARBA" id="ARBA00022989"/>
    </source>
</evidence>
<feature type="transmembrane region" description="Helical" evidence="7">
    <location>
        <begin position="89"/>
        <end position="106"/>
    </location>
</feature>
<dbReference type="RefSeq" id="WP_020448626.1">
    <property type="nucleotide sequence ID" value="NZ_CAYAYE010000015.1"/>
</dbReference>
<dbReference type="Gene3D" id="1.20.1250.20">
    <property type="entry name" value="MFS general substrate transporter like domains"/>
    <property type="match status" value="1"/>
</dbReference>
<protein>
    <recommendedName>
        <fullName evidence="8">Major facilitator superfamily (MFS) profile domain-containing protein</fullName>
    </recommendedName>
</protein>
<keyword evidence="3" id="KW-1003">Cell membrane</keyword>
<dbReference type="GO" id="GO:0022857">
    <property type="term" value="F:transmembrane transporter activity"/>
    <property type="evidence" value="ECO:0007669"/>
    <property type="project" value="InterPro"/>
</dbReference>
<evidence type="ECO:0000256" key="6">
    <source>
        <dbReference type="ARBA" id="ARBA00023136"/>
    </source>
</evidence>
<name>A0A8J8TFT8_9ARCH</name>
<feature type="domain" description="Major facilitator superfamily (MFS) profile" evidence="8">
    <location>
        <begin position="24"/>
        <end position="507"/>
    </location>
</feature>
<feature type="transmembrane region" description="Helical" evidence="7">
    <location>
        <begin position="118"/>
        <end position="138"/>
    </location>
</feature>
<dbReference type="AlphaFoldDB" id="A0A8J8TFT8"/>
<gene>
    <name evidence="9" type="ORF">A3207_01935</name>
</gene>
<sequence length="549" mass="58829">MENANVINAPSKPEIDVRKVRTPIMIGLILGMLLACIDGTVVGTSIPTILEDLGGSDLYTWLITGYLLAETITTPIAGKMSDIYGRKPVFLLGMILFLGGSIFAGFSQSMEWLIVGRAVQGLGGGMLIPVAMAVVADLYSPQERGKMQGILGAIFAIASAIGPFVGGVIVDNASWHWVFFVNIPIGILAIAFTLIKFPKAEADPNAKIDYLGMGSLSAFLALLIMVVTFGGGTYAWDSFEIIGMSIAAIIFLGLFIYIETKVEEPLVPLHLFRNRTFTAGSIGLLIMALGLFGILSYIAIYLQEYVGLSATNSGATLIPLTIGMSITSIGSGFLLKKTGYMPWLIIGPPIAAAGLYMISTLGMGSPQWEASLYLIIAGIGMGCVMSNFIVAAQNITPKRDMGVMTSTMSLFRSIGGTVGAAIIGTLINNRIVIELQQNLPSDVFAVAPHTTGILDKINDLAGAFPQYPTLPVDIIYSYGQSLSYAFVICSVIVLCTLIACLLVKRVPLKTDEEYEQLNLEAERLHEEELAKRMEKKLQKSEKHKGNGSG</sequence>
<dbReference type="EMBL" id="LVVT01000001">
    <property type="protein sequence ID" value="TQS84811.1"/>
    <property type="molecule type" value="Genomic_DNA"/>
</dbReference>
<keyword evidence="4 7" id="KW-0812">Transmembrane</keyword>
<evidence type="ECO:0000313" key="10">
    <source>
        <dbReference type="Proteomes" id="UP000752814"/>
    </source>
</evidence>
<comment type="subcellular location">
    <subcellularLocation>
        <location evidence="1">Cell membrane</location>
        <topology evidence="1">Multi-pass membrane protein</topology>
    </subcellularLocation>
</comment>
<dbReference type="PROSITE" id="PS00216">
    <property type="entry name" value="SUGAR_TRANSPORT_1"/>
    <property type="match status" value="1"/>
</dbReference>
<feature type="transmembrane region" description="Helical" evidence="7">
    <location>
        <begin position="482"/>
        <end position="503"/>
    </location>
</feature>
<comment type="caution">
    <text evidence="9">The sequence shown here is derived from an EMBL/GenBank/DDBJ whole genome shotgun (WGS) entry which is preliminary data.</text>
</comment>
<feature type="transmembrane region" description="Helical" evidence="7">
    <location>
        <begin position="216"/>
        <end position="235"/>
    </location>
</feature>
<dbReference type="PRINTS" id="PR01036">
    <property type="entry name" value="TCRTETB"/>
</dbReference>
<dbReference type="CDD" id="cd17502">
    <property type="entry name" value="MFS_Azr1_MDR_like"/>
    <property type="match status" value="1"/>
</dbReference>
<dbReference type="PANTHER" id="PTHR23501:SF197">
    <property type="entry name" value="COMD"/>
    <property type="match status" value="1"/>
</dbReference>
<keyword evidence="2" id="KW-0813">Transport</keyword>
<feature type="transmembrane region" description="Helical" evidence="7">
    <location>
        <begin position="24"/>
        <end position="46"/>
    </location>
</feature>
<keyword evidence="5 7" id="KW-1133">Transmembrane helix</keyword>
<accession>A0A8J8TFT8</accession>